<dbReference type="InterPro" id="IPR011766">
    <property type="entry name" value="TPP_enzyme_TPP-bd"/>
</dbReference>
<dbReference type="InterPro" id="IPR012001">
    <property type="entry name" value="Thiamin_PyroP_enz_TPP-bd_dom"/>
</dbReference>
<dbReference type="CDD" id="cd02005">
    <property type="entry name" value="TPP_PDC_IPDC"/>
    <property type="match status" value="1"/>
</dbReference>
<dbReference type="InParanoid" id="A5E1F4"/>
<evidence type="ECO:0000256" key="5">
    <source>
        <dbReference type="ARBA" id="ARBA00022842"/>
    </source>
</evidence>
<evidence type="ECO:0000256" key="2">
    <source>
        <dbReference type="ARBA" id="ARBA00007812"/>
    </source>
</evidence>
<dbReference type="SUPFAM" id="SSF52518">
    <property type="entry name" value="Thiamin diphosphate-binding fold (THDP-binding)"/>
    <property type="match status" value="2"/>
</dbReference>
<keyword evidence="12" id="KW-1185">Reference proteome</keyword>
<dbReference type="VEuPathDB" id="FungiDB:LELG_03441"/>
<keyword evidence="6" id="KW-0786">Thiamine pyrophosphate</keyword>
<evidence type="ECO:0000256" key="3">
    <source>
        <dbReference type="ARBA" id="ARBA00022723"/>
    </source>
</evidence>
<keyword evidence="3 8" id="KW-0479">Metal-binding</keyword>
<dbReference type="GO" id="GO:0000949">
    <property type="term" value="P:aromatic amino acid family catabolic process to alcohol via Ehrlich pathway"/>
    <property type="evidence" value="ECO:0007669"/>
    <property type="project" value="TreeGrafter"/>
</dbReference>
<evidence type="ECO:0000256" key="6">
    <source>
        <dbReference type="ARBA" id="ARBA00023052"/>
    </source>
</evidence>
<dbReference type="GO" id="GO:0005829">
    <property type="term" value="C:cytosol"/>
    <property type="evidence" value="ECO:0007669"/>
    <property type="project" value="TreeGrafter"/>
</dbReference>
<dbReference type="Gene3D" id="3.40.50.1220">
    <property type="entry name" value="TPP-binding domain"/>
    <property type="match status" value="1"/>
</dbReference>
<dbReference type="FunFam" id="3.40.50.970:FF:000024">
    <property type="entry name" value="Pyruvate decarboxylase isozyme"/>
    <property type="match status" value="1"/>
</dbReference>
<dbReference type="Pfam" id="PF02776">
    <property type="entry name" value="TPP_enzyme_N"/>
    <property type="match status" value="1"/>
</dbReference>
<keyword evidence="7" id="KW-0456">Lyase</keyword>
<dbReference type="GO" id="GO:0046872">
    <property type="term" value="F:metal ion binding"/>
    <property type="evidence" value="ECO:0007669"/>
    <property type="project" value="UniProtKB-KW"/>
</dbReference>
<feature type="domain" description="Thiamine pyrophosphate enzyme TPP-binding" evidence="9">
    <location>
        <begin position="464"/>
        <end position="578"/>
    </location>
</feature>
<dbReference type="KEGG" id="lel:PVL30_002933"/>
<dbReference type="InterPro" id="IPR029035">
    <property type="entry name" value="DHS-like_NAD/FAD-binding_dom"/>
</dbReference>
<dbReference type="GO" id="GO:0005634">
    <property type="term" value="C:nucleus"/>
    <property type="evidence" value="ECO:0007669"/>
    <property type="project" value="TreeGrafter"/>
</dbReference>
<dbReference type="GO" id="GO:0004737">
    <property type="term" value="F:pyruvate decarboxylase activity"/>
    <property type="evidence" value="ECO:0007669"/>
    <property type="project" value="TreeGrafter"/>
</dbReference>
<evidence type="ECO:0000259" key="10">
    <source>
        <dbReference type="Pfam" id="PF02776"/>
    </source>
</evidence>
<dbReference type="InterPro" id="IPR012110">
    <property type="entry name" value="PDC/IPDC-like"/>
</dbReference>
<evidence type="ECO:0008006" key="13">
    <source>
        <dbReference type="Google" id="ProtNLM"/>
    </source>
</evidence>
<keyword evidence="4" id="KW-0210">Decarboxylase</keyword>
<gene>
    <name evidence="11" type="ORF">LELG_03441</name>
</gene>
<dbReference type="FunCoup" id="A5E1F4">
    <property type="interactions" value="37"/>
</dbReference>
<dbReference type="GeneID" id="5232873"/>
<dbReference type="Proteomes" id="UP000001996">
    <property type="component" value="Unassembled WGS sequence"/>
</dbReference>
<dbReference type="InterPro" id="IPR047214">
    <property type="entry name" value="TPP_PDC_IPDC"/>
</dbReference>
<dbReference type="HOGENOM" id="CLU_013748_0_2_1"/>
<feature type="domain" description="Thiamine pyrophosphate enzyme N-terminal TPP-binding" evidence="10">
    <location>
        <begin position="33"/>
        <end position="138"/>
    </location>
</feature>
<comment type="similarity">
    <text evidence="2">Belongs to the TPP enzyme family.</text>
</comment>
<proteinExistence type="inferred from homology"/>
<dbReference type="PANTHER" id="PTHR43452">
    <property type="entry name" value="PYRUVATE DECARBOXYLASE"/>
    <property type="match status" value="1"/>
</dbReference>
<dbReference type="Pfam" id="PF02775">
    <property type="entry name" value="TPP_enzyme_C"/>
    <property type="match status" value="1"/>
</dbReference>
<evidence type="ECO:0000256" key="7">
    <source>
        <dbReference type="ARBA" id="ARBA00023239"/>
    </source>
</evidence>
<comment type="cofactor">
    <cofactor evidence="1">
        <name>thiamine diphosphate</name>
        <dbReference type="ChEBI" id="CHEBI:58937"/>
    </cofactor>
</comment>
<evidence type="ECO:0000259" key="9">
    <source>
        <dbReference type="Pfam" id="PF02775"/>
    </source>
</evidence>
<dbReference type="CDD" id="cd07038">
    <property type="entry name" value="TPP_PYR_PDC_IPDC_like"/>
    <property type="match status" value="1"/>
</dbReference>
<feature type="binding site" evidence="8">
    <location>
        <position position="542"/>
    </location>
    <ligand>
        <name>Mg(2+)</name>
        <dbReference type="ChEBI" id="CHEBI:18420"/>
    </ligand>
</feature>
<feature type="binding site" evidence="8">
    <location>
        <position position="509"/>
    </location>
    <ligand>
        <name>Mg(2+)</name>
        <dbReference type="ChEBI" id="CHEBI:18420"/>
    </ligand>
</feature>
<evidence type="ECO:0000256" key="4">
    <source>
        <dbReference type="ARBA" id="ARBA00022793"/>
    </source>
</evidence>
<dbReference type="PANTHER" id="PTHR43452:SF3">
    <property type="entry name" value="TRANSAMINATED AMINO ACID DECARBOXYLASE"/>
    <property type="match status" value="1"/>
</dbReference>
<dbReference type="OrthoDB" id="308383at2759"/>
<evidence type="ECO:0000256" key="8">
    <source>
        <dbReference type="PIRSR" id="PIRSR036565-2"/>
    </source>
</evidence>
<dbReference type="STRING" id="379508.A5E1F4"/>
<dbReference type="GO" id="GO:0030976">
    <property type="term" value="F:thiamine pyrophosphate binding"/>
    <property type="evidence" value="ECO:0007669"/>
    <property type="project" value="InterPro"/>
</dbReference>
<evidence type="ECO:0000256" key="1">
    <source>
        <dbReference type="ARBA" id="ARBA00001964"/>
    </source>
</evidence>
<dbReference type="PIRSF" id="PIRSF036565">
    <property type="entry name" value="Pyruvt_ip_decrb"/>
    <property type="match status" value="1"/>
</dbReference>
<dbReference type="eggNOG" id="KOG1184">
    <property type="taxonomic scope" value="Eukaryota"/>
</dbReference>
<dbReference type="InterPro" id="IPR029061">
    <property type="entry name" value="THDP-binding"/>
</dbReference>
<organism evidence="11 12">
    <name type="scientific">Lodderomyces elongisporus (strain ATCC 11503 / CBS 2605 / JCM 1781 / NBRC 1676 / NRRL YB-4239)</name>
    <name type="common">Yeast</name>
    <name type="synonym">Saccharomyces elongisporus</name>
    <dbReference type="NCBI Taxonomy" id="379508"/>
    <lineage>
        <taxon>Eukaryota</taxon>
        <taxon>Fungi</taxon>
        <taxon>Dikarya</taxon>
        <taxon>Ascomycota</taxon>
        <taxon>Saccharomycotina</taxon>
        <taxon>Pichiomycetes</taxon>
        <taxon>Debaryomycetaceae</taxon>
        <taxon>Candida/Lodderomyces clade</taxon>
        <taxon>Lodderomyces</taxon>
    </lineage>
</organism>
<dbReference type="EMBL" id="CH981527">
    <property type="protein sequence ID" value="EDK45262.1"/>
    <property type="molecule type" value="Genomic_DNA"/>
</dbReference>
<comment type="cofactor">
    <cofactor evidence="8">
        <name>Mg(2+)</name>
        <dbReference type="ChEBI" id="CHEBI:18420"/>
    </cofactor>
    <text evidence="8">Binds 1 Mg(2+) per subunit.</text>
</comment>
<dbReference type="SUPFAM" id="SSF52467">
    <property type="entry name" value="DHS-like NAD/FAD-binding domain"/>
    <property type="match status" value="1"/>
</dbReference>
<reference evidence="11 12" key="1">
    <citation type="journal article" date="2009" name="Nature">
        <title>Evolution of pathogenicity and sexual reproduction in eight Candida genomes.</title>
        <authorList>
            <person name="Butler G."/>
            <person name="Rasmussen M.D."/>
            <person name="Lin M.F."/>
            <person name="Santos M.A."/>
            <person name="Sakthikumar S."/>
            <person name="Munro C.A."/>
            <person name="Rheinbay E."/>
            <person name="Grabherr M."/>
            <person name="Forche A."/>
            <person name="Reedy J.L."/>
            <person name="Agrafioti I."/>
            <person name="Arnaud M.B."/>
            <person name="Bates S."/>
            <person name="Brown A.J."/>
            <person name="Brunke S."/>
            <person name="Costanzo M.C."/>
            <person name="Fitzpatrick D.A."/>
            <person name="de Groot P.W."/>
            <person name="Harris D."/>
            <person name="Hoyer L.L."/>
            <person name="Hube B."/>
            <person name="Klis F.M."/>
            <person name="Kodira C."/>
            <person name="Lennard N."/>
            <person name="Logue M.E."/>
            <person name="Martin R."/>
            <person name="Neiman A.M."/>
            <person name="Nikolaou E."/>
            <person name="Quail M.A."/>
            <person name="Quinn J."/>
            <person name="Santos M.C."/>
            <person name="Schmitzberger F.F."/>
            <person name="Sherlock G."/>
            <person name="Shah P."/>
            <person name="Silverstein K.A."/>
            <person name="Skrzypek M.S."/>
            <person name="Soll D."/>
            <person name="Staggs R."/>
            <person name="Stansfield I."/>
            <person name="Stumpf M.P."/>
            <person name="Sudbery P.E."/>
            <person name="Srikantha T."/>
            <person name="Zeng Q."/>
            <person name="Berman J."/>
            <person name="Berriman M."/>
            <person name="Heitman J."/>
            <person name="Gow N.A."/>
            <person name="Lorenz M.C."/>
            <person name="Birren B.W."/>
            <person name="Kellis M."/>
            <person name="Cuomo C.A."/>
        </authorList>
    </citation>
    <scope>NUCLEOTIDE SEQUENCE [LARGE SCALE GENOMIC DNA]</scope>
    <source>
        <strain evidence="12">ATCC 11503 / BCRC 21390 / CBS 2605 / JCM 1781 / NBRC 1676 / NRRL YB-4239</strain>
    </source>
</reference>
<feature type="binding site" evidence="8">
    <location>
        <position position="540"/>
    </location>
    <ligand>
        <name>Mg(2+)</name>
        <dbReference type="ChEBI" id="CHEBI:18420"/>
    </ligand>
</feature>
<sequence length="640" mass="72120">MSPVQEVTPRVSSPSDSVLSVTPIEVPQKIALGEYIFYRITQANPKLKSIFGIPGDFNIDFLEHAYSPLVLNRGVKLLNTCNELNGAYAADGYARVIDGLSVFISTFGVGELSAMNGIAGAFAEYSPVLHIVGTTALACQQLDSKNRDYNWHHLVPNHNVFEAPDHNVYKKMVTNISCVQESLDYDMDANRQKIDYVLKTIIQERRPGYLFIPCDVPNLEITSNWLFSEPFSAASCYKNSLESNQVLHQVTNKILDSFYKAKNPSVLSDCLTTRFGAQKQLDSFINILPSTVKLFNSNFGRNVDESKENYIGVYNGNASSTHQVQKSLEQDSDFLLVLGLFSTEMNNGGYSFDLSQIQNVVIVHPDYIRIDEEVYNIKKLDGERLFHIGELVENLTEKFDASKVIANTPIKYRYEPSAQHVPSSKDSQFVSQVKLNDHFNKSLTSNDLFIVETMSFAFGVLEIKFPPGLQYLSAHSWASIGFALPATFGATVAINDLNSTRRIILVQGDGGAQMTAQELSSYIRYHQILPNKPQIYMINNDGYTIERKIKGATRPYNDINGQWKWCDLMQTFGGVEGKTHNSYRLENVEEFDSFFSQSMLKNKNQSSNTNNINKVQFYEIIAGKFDVPRKVDQMMCKRVE</sequence>
<dbReference type="AlphaFoldDB" id="A5E1F4"/>
<keyword evidence="5 8" id="KW-0460">Magnesium</keyword>
<dbReference type="InterPro" id="IPR047213">
    <property type="entry name" value="TPP_PYR_PDC_IPDC-like"/>
</dbReference>
<evidence type="ECO:0000313" key="11">
    <source>
        <dbReference type="EMBL" id="EDK45262.1"/>
    </source>
</evidence>
<name>A5E1F4_LODEL</name>
<evidence type="ECO:0000313" key="12">
    <source>
        <dbReference type="Proteomes" id="UP000001996"/>
    </source>
</evidence>
<dbReference type="Gene3D" id="3.40.50.970">
    <property type="match status" value="2"/>
</dbReference>
<accession>A5E1F4</accession>
<protein>
    <recommendedName>
        <fullName evidence="13">Pyruvate decarboxylase</fullName>
    </recommendedName>
</protein>